<proteinExistence type="predicted"/>
<dbReference type="AlphaFoldDB" id="A0A829D8D1"/>
<reference evidence="1 2" key="1">
    <citation type="submission" date="2013-02" db="EMBL/GenBank/DDBJ databases">
        <authorList>
            <person name="Harkins D.M."/>
            <person name="Durkin A.S."/>
            <person name="Brinkac L.M."/>
            <person name="Haft D.H."/>
            <person name="Selengut J.D."/>
            <person name="Sanka R."/>
            <person name="DePew J."/>
            <person name="Purushe J."/>
            <person name="Whelen A.C."/>
            <person name="Vinetz J.M."/>
            <person name="Sutton G.G."/>
            <person name="Nierman W.C."/>
            <person name="Fouts D.E."/>
        </authorList>
    </citation>
    <scope>NUCLEOTIDE SEQUENCE [LARGE SCALE GENOMIC DNA]</scope>
    <source>
        <strain evidence="1 2">2002000626</strain>
    </source>
</reference>
<name>A0A829D8D1_LEPIR</name>
<comment type="caution">
    <text evidence="1">The sequence shown here is derived from an EMBL/GenBank/DDBJ whole genome shotgun (WGS) entry which is preliminary data.</text>
</comment>
<accession>A0A829D8D1</accession>
<evidence type="ECO:0000313" key="1">
    <source>
        <dbReference type="EMBL" id="EMY05380.1"/>
    </source>
</evidence>
<sequence length="56" mass="6891">MDAFEPIEIAEEKWIKHCEDSLNRGKTPPRWEVIPGWIKTDRMRKYYVELKKRIMK</sequence>
<dbReference type="EMBL" id="AFJL02000087">
    <property type="protein sequence ID" value="EMY05380.1"/>
    <property type="molecule type" value="Genomic_DNA"/>
</dbReference>
<dbReference type="Proteomes" id="UP000012329">
    <property type="component" value="Unassembled WGS sequence"/>
</dbReference>
<gene>
    <name evidence="1" type="ORF">LEP1GSC029_3403</name>
</gene>
<protein>
    <submittedName>
        <fullName evidence="1">Uncharacterized protein</fullName>
    </submittedName>
</protein>
<evidence type="ECO:0000313" key="2">
    <source>
        <dbReference type="Proteomes" id="UP000012329"/>
    </source>
</evidence>
<organism evidence="1 2">
    <name type="scientific">Leptospira interrogans str. 2002000626</name>
    <dbReference type="NCBI Taxonomy" id="996803"/>
    <lineage>
        <taxon>Bacteria</taxon>
        <taxon>Pseudomonadati</taxon>
        <taxon>Spirochaetota</taxon>
        <taxon>Spirochaetia</taxon>
        <taxon>Leptospirales</taxon>
        <taxon>Leptospiraceae</taxon>
        <taxon>Leptospira</taxon>
    </lineage>
</organism>